<dbReference type="AlphaFoldDB" id="A0A9D7S7Z2"/>
<dbReference type="EMBL" id="JADKFW010000004">
    <property type="protein sequence ID" value="MBK9716858.1"/>
    <property type="molecule type" value="Genomic_DNA"/>
</dbReference>
<evidence type="ECO:0008006" key="3">
    <source>
        <dbReference type="Google" id="ProtNLM"/>
    </source>
</evidence>
<proteinExistence type="predicted"/>
<organism evidence="1 2">
    <name type="scientific">Candidatus Defluviibacterium haderslevense</name>
    <dbReference type="NCBI Taxonomy" id="2981993"/>
    <lineage>
        <taxon>Bacteria</taxon>
        <taxon>Pseudomonadati</taxon>
        <taxon>Bacteroidota</taxon>
        <taxon>Saprospiria</taxon>
        <taxon>Saprospirales</taxon>
        <taxon>Saprospiraceae</taxon>
        <taxon>Candidatus Defluviibacterium</taxon>
    </lineage>
</organism>
<name>A0A9D7S7Z2_9BACT</name>
<dbReference type="PROSITE" id="PS51257">
    <property type="entry name" value="PROKAR_LIPOPROTEIN"/>
    <property type="match status" value="1"/>
</dbReference>
<sequence length="207" mass="23783">MRFIVLFCLSGILFFSCSSEPHHHRKPFTGDYDVKVNLSEEILNFDHIKDTIREHINQAKSEINDLKLEDKINVEHSLTIEEDGQNIINEDSLKATIKDFGSNIGELAKSITEFAGDISMKSLDLLSGLKNNLNFKVTLNEDGTFSSTDSKLGKFILDIETWDIRDHQFIVLDDKKKTKYTFTIESKSDTGFILKNEDMLLEFKKRQ</sequence>
<evidence type="ECO:0000313" key="2">
    <source>
        <dbReference type="Proteomes" id="UP000808349"/>
    </source>
</evidence>
<evidence type="ECO:0000313" key="1">
    <source>
        <dbReference type="EMBL" id="MBK9716858.1"/>
    </source>
</evidence>
<gene>
    <name evidence="1" type="ORF">IPO85_04965</name>
</gene>
<accession>A0A9D7S7Z2</accession>
<reference evidence="1 2" key="1">
    <citation type="submission" date="2020-10" db="EMBL/GenBank/DDBJ databases">
        <title>Connecting structure to function with the recovery of over 1000 high-quality activated sludge metagenome-assembled genomes encoding full-length rRNA genes using long-read sequencing.</title>
        <authorList>
            <person name="Singleton C.M."/>
            <person name="Petriglieri F."/>
            <person name="Kristensen J.M."/>
            <person name="Kirkegaard R.H."/>
            <person name="Michaelsen T.Y."/>
            <person name="Andersen M.H."/>
            <person name="Karst S.M."/>
            <person name="Dueholm M.S."/>
            <person name="Nielsen P.H."/>
            <person name="Albertsen M."/>
        </authorList>
    </citation>
    <scope>NUCLEOTIDE SEQUENCE [LARGE SCALE GENOMIC DNA]</scope>
    <source>
        <strain evidence="1">Ribe_18-Q3-R11-54_BAT3C.373</strain>
    </source>
</reference>
<dbReference type="Proteomes" id="UP000808349">
    <property type="component" value="Unassembled WGS sequence"/>
</dbReference>
<comment type="caution">
    <text evidence="1">The sequence shown here is derived from an EMBL/GenBank/DDBJ whole genome shotgun (WGS) entry which is preliminary data.</text>
</comment>
<protein>
    <recommendedName>
        <fullName evidence="3">Lipoprotein</fullName>
    </recommendedName>
</protein>